<name>E6K3Y1_9BACT</name>
<dbReference type="Pfam" id="PF19841">
    <property type="entry name" value="GldN"/>
    <property type="match status" value="1"/>
</dbReference>
<accession>E6K3Y1</accession>
<dbReference type="STRING" id="873513.HMPREF6485_0317"/>
<feature type="compositionally biased region" description="Low complexity" evidence="1">
    <location>
        <begin position="342"/>
        <end position="353"/>
    </location>
</feature>
<dbReference type="InterPro" id="IPR019847">
    <property type="entry name" value="Gliding_motility_assoc_GldN"/>
</dbReference>
<gene>
    <name evidence="2" type="primary">gldN</name>
    <name evidence="2" type="ORF">HMPREF6485_0317</name>
</gene>
<sequence length="360" mass="41286">MRDIDKQIKSEQIMKRILFILMAACMVQAVSAQAPKRRAEQQAAQRSNANTLTPRAQIEFPTMAPMPEDVVWRRDIYRVLDLTEDANAGLYYPVEPLGNQMNLFTYLFKLMMVGPSRGGINAYEYRLDGNEIFNDSARIKPLQFLDNYHIFYERENGRVHLDNSDIPSREVKSYYIKESSYYDQATATFHTKVIALCPIMEREDDFGDGATKYPLFWVKYDDLAPYLAKQQIMTSNLNNAAMMSIDDYFTRNLYKGKIYKTTNMLGRTLAQYCSSDSAMNKEQKRIERELAEFEKNIWGNQARKDSLDSIAKAGVTEKGAKAVKRNRRSGGTVTVKNRRARSGSSSGSSSARVTVRRERH</sequence>
<feature type="region of interest" description="Disordered" evidence="1">
    <location>
        <begin position="317"/>
        <end position="360"/>
    </location>
</feature>
<dbReference type="NCBIfam" id="TIGR03523">
    <property type="entry name" value="GldN"/>
    <property type="match status" value="1"/>
</dbReference>
<dbReference type="HOGENOM" id="CLU_056167_0_0_10"/>
<organism evidence="2 3">
    <name type="scientific">Segatella buccae ATCC 33574</name>
    <dbReference type="NCBI Taxonomy" id="873513"/>
    <lineage>
        <taxon>Bacteria</taxon>
        <taxon>Pseudomonadati</taxon>
        <taxon>Bacteroidota</taxon>
        <taxon>Bacteroidia</taxon>
        <taxon>Bacteroidales</taxon>
        <taxon>Prevotellaceae</taxon>
        <taxon>Segatella</taxon>
    </lineage>
</organism>
<comment type="caution">
    <text evidence="2">The sequence shown here is derived from an EMBL/GenBank/DDBJ whole genome shotgun (WGS) entry which is preliminary data.</text>
</comment>
<dbReference type="AlphaFoldDB" id="E6K3Y1"/>
<dbReference type="Proteomes" id="UP000003112">
    <property type="component" value="Unassembled WGS sequence"/>
</dbReference>
<protein>
    <submittedName>
        <fullName evidence="2">Gliding motility-associated protein GldN</fullName>
    </submittedName>
</protein>
<evidence type="ECO:0000313" key="3">
    <source>
        <dbReference type="Proteomes" id="UP000003112"/>
    </source>
</evidence>
<evidence type="ECO:0000313" key="2">
    <source>
        <dbReference type="EMBL" id="EFU31731.1"/>
    </source>
</evidence>
<proteinExistence type="predicted"/>
<dbReference type="EMBL" id="AEPD01000008">
    <property type="protein sequence ID" value="EFU31731.1"/>
    <property type="molecule type" value="Genomic_DNA"/>
</dbReference>
<dbReference type="eggNOG" id="ENOG502Z7JF">
    <property type="taxonomic scope" value="Bacteria"/>
</dbReference>
<reference evidence="2 3" key="1">
    <citation type="submission" date="2010-10" db="EMBL/GenBank/DDBJ databases">
        <authorList>
            <person name="Muzny D."/>
            <person name="Qin X."/>
            <person name="Deng J."/>
            <person name="Jiang H."/>
            <person name="Liu Y."/>
            <person name="Qu J."/>
            <person name="Song X.-Z."/>
            <person name="Zhang L."/>
            <person name="Thornton R."/>
            <person name="Coyle M."/>
            <person name="Francisco L."/>
            <person name="Jackson L."/>
            <person name="Javaid M."/>
            <person name="Korchina V."/>
            <person name="Kovar C."/>
            <person name="Mata R."/>
            <person name="Mathew T."/>
            <person name="Ngo R."/>
            <person name="Nguyen L."/>
            <person name="Nguyen N."/>
            <person name="Okwuonu G."/>
            <person name="Ongeri F."/>
            <person name="Pham C."/>
            <person name="Simmons D."/>
            <person name="Wilczek-Boney K."/>
            <person name="Hale W."/>
            <person name="Jakkamsetti A."/>
            <person name="Pham P."/>
            <person name="Ruth R."/>
            <person name="San Lucas F."/>
            <person name="Warren J."/>
            <person name="Zhang J."/>
            <person name="Zhao Z."/>
            <person name="Zhou C."/>
            <person name="Zhu D."/>
            <person name="Lee S."/>
            <person name="Bess C."/>
            <person name="Blankenburg K."/>
            <person name="Forbes L."/>
            <person name="Fu Q."/>
            <person name="Gubbala S."/>
            <person name="Hirani K."/>
            <person name="Jayaseelan J.C."/>
            <person name="Lara F."/>
            <person name="Munidasa M."/>
            <person name="Palculict T."/>
            <person name="Patil S."/>
            <person name="Pu L.-L."/>
            <person name="Saada N."/>
            <person name="Tang L."/>
            <person name="Weissenberger G."/>
            <person name="Zhu Y."/>
            <person name="Hemphill L."/>
            <person name="Shang Y."/>
            <person name="Youmans B."/>
            <person name="Ayvaz T."/>
            <person name="Ross M."/>
            <person name="Santibanez J."/>
            <person name="Aqrawi P."/>
            <person name="Gross S."/>
            <person name="Joshi V."/>
            <person name="Fowler G."/>
            <person name="Nazareth L."/>
            <person name="Reid J."/>
            <person name="Worley K."/>
            <person name="Petrosino J."/>
            <person name="Highlander S."/>
            <person name="Gibbs R."/>
        </authorList>
    </citation>
    <scope>NUCLEOTIDE SEQUENCE [LARGE SCALE GENOMIC DNA]</scope>
    <source>
        <strain evidence="2 3">ATCC 33574</strain>
    </source>
</reference>
<keyword evidence="3" id="KW-1185">Reference proteome</keyword>
<evidence type="ECO:0000256" key="1">
    <source>
        <dbReference type="SAM" id="MobiDB-lite"/>
    </source>
</evidence>